<keyword evidence="1" id="KW-0812">Transmembrane</keyword>
<name>A0A974KDL0_SALET</name>
<dbReference type="AlphaFoldDB" id="A0A974KDL0"/>
<evidence type="ECO:0000256" key="1">
    <source>
        <dbReference type="SAM" id="Phobius"/>
    </source>
</evidence>
<protein>
    <submittedName>
        <fullName evidence="2">Uncharacterized protein</fullName>
    </submittedName>
</protein>
<comment type="caution">
    <text evidence="2">The sequence shown here is derived from an EMBL/GenBank/DDBJ whole genome shotgun (WGS) entry which is preliminary data.</text>
</comment>
<feature type="transmembrane region" description="Helical" evidence="1">
    <location>
        <begin position="34"/>
        <end position="62"/>
    </location>
</feature>
<keyword evidence="1" id="KW-1133">Transmembrane helix</keyword>
<gene>
    <name evidence="2" type="ORF">R537_24115</name>
</gene>
<proteinExistence type="predicted"/>
<sequence length="68" mass="7961">MKLLERWPLYAKWFVVWLVILPMILHRIGCSGSFNSALICSVSVGIGFGLCVPLVDRVFFFFCRHWKR</sequence>
<keyword evidence="1" id="KW-0472">Membrane</keyword>
<accession>A0A974KDL0</accession>
<evidence type="ECO:0000313" key="3">
    <source>
        <dbReference type="Proteomes" id="UP000868515"/>
    </source>
</evidence>
<organism evidence="2 3">
    <name type="scientific">Salmonella enterica subsp. enterica serovar Rough O:d:1,7</name>
    <dbReference type="NCBI Taxonomy" id="1974323"/>
    <lineage>
        <taxon>Bacteria</taxon>
        <taxon>Pseudomonadati</taxon>
        <taxon>Pseudomonadota</taxon>
        <taxon>Gammaproteobacteria</taxon>
        <taxon>Enterobacterales</taxon>
        <taxon>Enterobacteriaceae</taxon>
        <taxon>Salmonella</taxon>
    </lineage>
</organism>
<dbReference type="RefSeq" id="WP_223365723.1">
    <property type="nucleotide sequence ID" value="NZ_NBPI01000026.1"/>
</dbReference>
<dbReference type="EMBL" id="NBPI01000026">
    <property type="protein sequence ID" value="OSD64263.1"/>
    <property type="molecule type" value="Genomic_DNA"/>
</dbReference>
<reference evidence="2 3" key="1">
    <citation type="submission" date="2017-03" db="EMBL/GenBank/DDBJ databases">
        <title>Salmonella serotype comparative study.</title>
        <authorList>
            <person name="Liao J."/>
        </authorList>
    </citation>
    <scope>NUCLEOTIDE SEQUENCE [LARGE SCALE GENOMIC DNA]</scope>
    <source>
        <strain evidence="2 3">NY_FSL S10-1448</strain>
    </source>
</reference>
<evidence type="ECO:0000313" key="2">
    <source>
        <dbReference type="EMBL" id="OSD64263.1"/>
    </source>
</evidence>
<dbReference type="Proteomes" id="UP000868515">
    <property type="component" value="Unassembled WGS sequence"/>
</dbReference>
<feature type="transmembrane region" description="Helical" evidence="1">
    <location>
        <begin position="9"/>
        <end position="28"/>
    </location>
</feature>